<evidence type="ECO:0000256" key="1">
    <source>
        <dbReference type="ARBA" id="ARBA00006817"/>
    </source>
</evidence>
<name>A0A495EG44_9MICC</name>
<dbReference type="InterPro" id="IPR023393">
    <property type="entry name" value="START-like_dom_sf"/>
</dbReference>
<comment type="caution">
    <text evidence="3">The sequence shown here is derived from an EMBL/GenBank/DDBJ whole genome shotgun (WGS) entry which is preliminary data.</text>
</comment>
<sequence>MSELASGDTDLMLVIVREFRAPVQVVWSALTDPDQAPRWWGPRGFHVPRESIDADLEVGGLYRACMVQDSTGEEFWWSGVHTDIEPPQLFVFTHAWDKPDGTRGFETEVTIRLDEIDGGTQMTFTQGPFDSAASRDRHGEGWRESFDRLADHLSVAA</sequence>
<proteinExistence type="inferred from homology"/>
<feature type="domain" description="Activator of Hsp90 ATPase homologue 1/2-like C-terminal" evidence="2">
    <location>
        <begin position="20"/>
        <end position="153"/>
    </location>
</feature>
<gene>
    <name evidence="3" type="ORF">C8D78_3092</name>
</gene>
<comment type="similarity">
    <text evidence="1">Belongs to the AHA1 family.</text>
</comment>
<evidence type="ECO:0000313" key="4">
    <source>
        <dbReference type="Proteomes" id="UP000276055"/>
    </source>
</evidence>
<dbReference type="Gene3D" id="3.30.530.20">
    <property type="match status" value="1"/>
</dbReference>
<evidence type="ECO:0000313" key="3">
    <source>
        <dbReference type="EMBL" id="RKR15569.1"/>
    </source>
</evidence>
<dbReference type="Pfam" id="PF08327">
    <property type="entry name" value="AHSA1"/>
    <property type="match status" value="1"/>
</dbReference>
<dbReference type="SUPFAM" id="SSF55961">
    <property type="entry name" value="Bet v1-like"/>
    <property type="match status" value="1"/>
</dbReference>
<dbReference type="RefSeq" id="WP_120954715.1">
    <property type="nucleotide sequence ID" value="NZ_RBIR01000007.1"/>
</dbReference>
<dbReference type="InterPro" id="IPR013538">
    <property type="entry name" value="ASHA1/2-like_C"/>
</dbReference>
<protein>
    <submittedName>
        <fullName evidence="3">Uncharacterized protein YndB with AHSA1/START domain</fullName>
    </submittedName>
</protein>
<dbReference type="Proteomes" id="UP000276055">
    <property type="component" value="Unassembled WGS sequence"/>
</dbReference>
<dbReference type="OrthoDB" id="3365660at2"/>
<dbReference type="AlphaFoldDB" id="A0A495EG44"/>
<organism evidence="3 4">
    <name type="scientific">Arthrobacter oryzae</name>
    <dbReference type="NCBI Taxonomy" id="409290"/>
    <lineage>
        <taxon>Bacteria</taxon>
        <taxon>Bacillati</taxon>
        <taxon>Actinomycetota</taxon>
        <taxon>Actinomycetes</taxon>
        <taxon>Micrococcales</taxon>
        <taxon>Micrococcaceae</taxon>
        <taxon>Arthrobacter</taxon>
    </lineage>
</organism>
<reference evidence="3 4" key="1">
    <citation type="submission" date="2018-10" db="EMBL/GenBank/DDBJ databases">
        <title>Genomic Encyclopedia of Type Strains, Phase IV (KMG-IV): sequencing the most valuable type-strain genomes for metagenomic binning, comparative biology and taxonomic classification.</title>
        <authorList>
            <person name="Goeker M."/>
        </authorList>
    </citation>
    <scope>NUCLEOTIDE SEQUENCE [LARGE SCALE GENOMIC DNA]</scope>
    <source>
        <strain evidence="3 4">DSM 25586</strain>
    </source>
</reference>
<dbReference type="EMBL" id="RBIR01000007">
    <property type="protein sequence ID" value="RKR15569.1"/>
    <property type="molecule type" value="Genomic_DNA"/>
</dbReference>
<accession>A0A495EG44</accession>
<evidence type="ECO:0000259" key="2">
    <source>
        <dbReference type="Pfam" id="PF08327"/>
    </source>
</evidence>
<dbReference type="CDD" id="cd07814">
    <property type="entry name" value="SRPBCC_CalC_Aha1-like"/>
    <property type="match status" value="1"/>
</dbReference>